<dbReference type="InterPro" id="IPR044974">
    <property type="entry name" value="Disease_R_plants"/>
</dbReference>
<dbReference type="PANTHER" id="PTHR11017:SF570">
    <property type="entry name" value="DISEASE RESISTANCE PROTEIN (TIR-NBS CLASS)-RELATED"/>
    <property type="match status" value="1"/>
</dbReference>
<evidence type="ECO:0000259" key="1">
    <source>
        <dbReference type="PROSITE" id="PS50104"/>
    </source>
</evidence>
<proteinExistence type="predicted"/>
<accession>A0ABM0PA92</accession>
<dbReference type="Pfam" id="PF01582">
    <property type="entry name" value="TIR"/>
    <property type="match status" value="1"/>
</dbReference>
<name>A0ABM0PA92_PRUMU</name>
<dbReference type="SUPFAM" id="SSF52540">
    <property type="entry name" value="P-loop containing nucleoside triphosphate hydrolases"/>
    <property type="match status" value="1"/>
</dbReference>
<dbReference type="PRINTS" id="PR00364">
    <property type="entry name" value="DISEASERSIST"/>
</dbReference>
<dbReference type="InterPro" id="IPR027417">
    <property type="entry name" value="P-loop_NTPase"/>
</dbReference>
<dbReference type="InterPro" id="IPR000157">
    <property type="entry name" value="TIR_dom"/>
</dbReference>
<keyword evidence="2" id="KW-1185">Reference proteome</keyword>
<protein>
    <submittedName>
        <fullName evidence="3">TMV resistance protein N-like</fullName>
    </submittedName>
</protein>
<dbReference type="SMART" id="SM00255">
    <property type="entry name" value="TIR"/>
    <property type="match status" value="1"/>
</dbReference>
<dbReference type="PANTHER" id="PTHR11017">
    <property type="entry name" value="LEUCINE-RICH REPEAT-CONTAINING PROTEIN"/>
    <property type="match status" value="1"/>
</dbReference>
<dbReference type="SUPFAM" id="SSF52200">
    <property type="entry name" value="Toll/Interleukin receptor TIR domain"/>
    <property type="match status" value="1"/>
</dbReference>
<reference evidence="2" key="1">
    <citation type="journal article" date="2012" name="Nat. Commun.">
        <title>The genome of Prunus mume.</title>
        <authorList>
            <person name="Zhang Q."/>
            <person name="Chen W."/>
            <person name="Sun L."/>
            <person name="Zhao F."/>
            <person name="Huang B."/>
            <person name="Yang W."/>
            <person name="Tao Y."/>
            <person name="Wang J."/>
            <person name="Yuan Z."/>
            <person name="Fan G."/>
            <person name="Xing Z."/>
            <person name="Han C."/>
            <person name="Pan H."/>
            <person name="Zhong X."/>
            <person name="Shi W."/>
            <person name="Liang X."/>
            <person name="Du D."/>
            <person name="Sun F."/>
            <person name="Xu Z."/>
            <person name="Hao R."/>
            <person name="Lv T."/>
            <person name="Lv Y."/>
            <person name="Zheng Z."/>
            <person name="Sun M."/>
            <person name="Luo L."/>
            <person name="Cai M."/>
            <person name="Gao Y."/>
            <person name="Wang J."/>
            <person name="Yin Y."/>
            <person name="Xu X."/>
            <person name="Cheng T."/>
            <person name="Wang J."/>
        </authorList>
    </citation>
    <scope>NUCLEOTIDE SEQUENCE [LARGE SCALE GENOMIC DNA]</scope>
</reference>
<dbReference type="InterPro" id="IPR002182">
    <property type="entry name" value="NB-ARC"/>
</dbReference>
<organism evidence="2 3">
    <name type="scientific">Prunus mume</name>
    <name type="common">Japanese apricot</name>
    <name type="synonym">Armeniaca mume</name>
    <dbReference type="NCBI Taxonomy" id="102107"/>
    <lineage>
        <taxon>Eukaryota</taxon>
        <taxon>Viridiplantae</taxon>
        <taxon>Streptophyta</taxon>
        <taxon>Embryophyta</taxon>
        <taxon>Tracheophyta</taxon>
        <taxon>Spermatophyta</taxon>
        <taxon>Magnoliopsida</taxon>
        <taxon>eudicotyledons</taxon>
        <taxon>Gunneridae</taxon>
        <taxon>Pentapetalae</taxon>
        <taxon>rosids</taxon>
        <taxon>fabids</taxon>
        <taxon>Rosales</taxon>
        <taxon>Rosaceae</taxon>
        <taxon>Amygdaloideae</taxon>
        <taxon>Amygdaleae</taxon>
        <taxon>Prunus</taxon>
    </lineage>
</organism>
<evidence type="ECO:0000313" key="2">
    <source>
        <dbReference type="Proteomes" id="UP000694861"/>
    </source>
</evidence>
<dbReference type="PROSITE" id="PS50104">
    <property type="entry name" value="TIR"/>
    <property type="match status" value="1"/>
</dbReference>
<reference evidence="3" key="2">
    <citation type="submission" date="2025-08" db="UniProtKB">
        <authorList>
            <consortium name="RefSeq"/>
        </authorList>
    </citation>
    <scope>IDENTIFICATION</scope>
</reference>
<gene>
    <name evidence="3" type="primary">LOC103335383</name>
</gene>
<sequence>MEYNITTEPAASSSSPSTHQWKYDVFLSFRGADTRVSIVDLLYSSLLNWGIDTFWDEDQLKREGDIPREIFEAIEKSRISVVIFSKNYASSTWCLDELAKIIECKNSQQQIVLPIFYDVNPSDVRKQTGTFGEAFVEHEVRFKDDLGKVSRWKAALTEATKSFVDEIKDFPLFPNDFLEAPGLAGMVVKDGYDGYKFINAIIEKILRQLKRTYLAYETDYLVGIDSRLREVNDLLGVGVDAVRMVGISGIRGMGKTILAKAIYNQVAHKFKASCFLGNVRENSKGPGGLVDVQKSLLYDIPGLNVPRVTNVDSGVNIIKSRLHGQKILLIIDDVDQLDQLKYLAGSSDWFGAGSRIIITTRDEDLLHAHGVPFTYQVKKSSG</sequence>
<dbReference type="Pfam" id="PF00931">
    <property type="entry name" value="NB-ARC"/>
    <property type="match status" value="1"/>
</dbReference>
<dbReference type="GeneID" id="103335383"/>
<dbReference type="Proteomes" id="UP000694861">
    <property type="component" value="Linkage group LG6"/>
</dbReference>
<dbReference type="InterPro" id="IPR035897">
    <property type="entry name" value="Toll_tir_struct_dom_sf"/>
</dbReference>
<dbReference type="Gene3D" id="3.40.50.300">
    <property type="entry name" value="P-loop containing nucleotide triphosphate hydrolases"/>
    <property type="match status" value="1"/>
</dbReference>
<evidence type="ECO:0000313" key="3">
    <source>
        <dbReference type="RefSeq" id="XP_008236611.1"/>
    </source>
</evidence>
<dbReference type="RefSeq" id="XP_008236611.1">
    <property type="nucleotide sequence ID" value="XM_008238389.2"/>
</dbReference>
<feature type="domain" description="TIR" evidence="1">
    <location>
        <begin position="21"/>
        <end position="171"/>
    </location>
</feature>
<dbReference type="Gene3D" id="3.40.50.10140">
    <property type="entry name" value="Toll/interleukin-1 receptor homology (TIR) domain"/>
    <property type="match status" value="1"/>
</dbReference>